<evidence type="ECO:0000313" key="3">
    <source>
        <dbReference type="RefSeq" id="XP_016747877.2"/>
    </source>
</evidence>
<sequence>MLPMANSVNQEINVNSKHKKSSDRISQLPDVLIHHILSFLSTKEAMATSILSKRWLWVWTSVPILDLQDTPFCRTDPNLHFRQFVDHVLILNKTASLDRFCLKFNLVDHPSYVKTWFRDAVSRDVKELDIRVHGTESFPFLKLPFALFTAKTLHVLKLSHGVELHVPGTVSLPCLKVLNLVWIKYTNDESVSRLFAGCYVLQELTLHKHAGDNTTCSNISIPTLKTLFVWFAPTGRRRHKLKINAPVLKQLNLEDNLTLEFDLEDVSSLVEANVTVSWLENRHIPLLKALSNAKFVSFHWDWYAEMKWRNFRPYRLFLNLVQMELHVGYGGWNLLSLLLEISDHLEVLVLAKNDNCRGLGFECSWKPPKYVPKCLLSSLSMVYFKGFEDLTYQLSMVKYILKNARVLKMVDISSNGDLPLDSKIDLLKKLLMFPRGSKACQLKFN</sequence>
<dbReference type="AlphaFoldDB" id="A0A1U8P9J4"/>
<reference evidence="3" key="2">
    <citation type="submission" date="2025-08" db="UniProtKB">
        <authorList>
            <consortium name="RefSeq"/>
        </authorList>
    </citation>
    <scope>IDENTIFICATION</scope>
</reference>
<organism evidence="2 3">
    <name type="scientific">Gossypium hirsutum</name>
    <name type="common">Upland cotton</name>
    <name type="synonym">Gossypium mexicanum</name>
    <dbReference type="NCBI Taxonomy" id="3635"/>
    <lineage>
        <taxon>Eukaryota</taxon>
        <taxon>Viridiplantae</taxon>
        <taxon>Streptophyta</taxon>
        <taxon>Embryophyta</taxon>
        <taxon>Tracheophyta</taxon>
        <taxon>Spermatophyta</taxon>
        <taxon>Magnoliopsida</taxon>
        <taxon>eudicotyledons</taxon>
        <taxon>Gunneridae</taxon>
        <taxon>Pentapetalae</taxon>
        <taxon>rosids</taxon>
        <taxon>malvids</taxon>
        <taxon>Malvales</taxon>
        <taxon>Malvaceae</taxon>
        <taxon>Malvoideae</taxon>
        <taxon>Gossypium</taxon>
    </lineage>
</organism>
<dbReference type="SUPFAM" id="SSF81383">
    <property type="entry name" value="F-box domain"/>
    <property type="match status" value="1"/>
</dbReference>
<dbReference type="Pfam" id="PF08387">
    <property type="entry name" value="FBD"/>
    <property type="match status" value="1"/>
</dbReference>
<dbReference type="GeneID" id="107956912"/>
<proteinExistence type="predicted"/>
<dbReference type="Gene3D" id="1.20.1280.50">
    <property type="match status" value="1"/>
</dbReference>
<dbReference type="KEGG" id="ghi:107956912"/>
<dbReference type="InterPro" id="IPR050232">
    <property type="entry name" value="FBL13/AtMIF1-like"/>
</dbReference>
<dbReference type="InterPro" id="IPR055411">
    <property type="entry name" value="LRR_FXL15/At3g58940/PEG3-like"/>
</dbReference>
<dbReference type="STRING" id="3635.A0A1U8P9J4"/>
<dbReference type="InterPro" id="IPR006566">
    <property type="entry name" value="FBD"/>
</dbReference>
<dbReference type="InterPro" id="IPR053781">
    <property type="entry name" value="F-box_AtFBL13-like"/>
</dbReference>
<dbReference type="CDD" id="cd22160">
    <property type="entry name" value="F-box_AtFBL13-like"/>
    <property type="match status" value="1"/>
</dbReference>
<dbReference type="PaxDb" id="3635-A0A1U8P9J4"/>
<name>A0A1U8P9J4_GOSHI</name>
<dbReference type="SUPFAM" id="SSF52047">
    <property type="entry name" value="RNI-like"/>
    <property type="match status" value="1"/>
</dbReference>
<feature type="domain" description="F-box" evidence="1">
    <location>
        <begin position="22"/>
        <end position="55"/>
    </location>
</feature>
<dbReference type="SMART" id="SM00579">
    <property type="entry name" value="FBD"/>
    <property type="match status" value="1"/>
</dbReference>
<dbReference type="RefSeq" id="XP_016747877.2">
    <property type="nucleotide sequence ID" value="XM_016892388.2"/>
</dbReference>
<dbReference type="Pfam" id="PF00646">
    <property type="entry name" value="F-box"/>
    <property type="match status" value="1"/>
</dbReference>
<dbReference type="Pfam" id="PF24758">
    <property type="entry name" value="LRR_At5g56370"/>
    <property type="match status" value="1"/>
</dbReference>
<protein>
    <submittedName>
        <fullName evidence="3">F-box/FBD/LRR-repeat protein At5g56420</fullName>
    </submittedName>
</protein>
<accession>A0A1U8P9J4</accession>
<dbReference type="InterPro" id="IPR001810">
    <property type="entry name" value="F-box_dom"/>
</dbReference>
<dbReference type="PROSITE" id="PS50181">
    <property type="entry name" value="FBOX"/>
    <property type="match status" value="1"/>
</dbReference>
<keyword evidence="2" id="KW-1185">Reference proteome</keyword>
<gene>
    <name evidence="3" type="primary">LOC107956912</name>
</gene>
<evidence type="ECO:0000313" key="2">
    <source>
        <dbReference type="Proteomes" id="UP000818029"/>
    </source>
</evidence>
<reference evidence="2" key="1">
    <citation type="journal article" date="2020" name="Nat. Genet.">
        <title>Genomic diversifications of five Gossypium allopolyploid species and their impact on cotton improvement.</title>
        <authorList>
            <person name="Chen Z.J."/>
            <person name="Sreedasyam A."/>
            <person name="Ando A."/>
            <person name="Song Q."/>
            <person name="De Santiago L.M."/>
            <person name="Hulse-Kemp A.M."/>
            <person name="Ding M."/>
            <person name="Ye W."/>
            <person name="Kirkbride R.C."/>
            <person name="Jenkins J."/>
            <person name="Plott C."/>
            <person name="Lovell J."/>
            <person name="Lin Y.M."/>
            <person name="Vaughn R."/>
            <person name="Liu B."/>
            <person name="Simpson S."/>
            <person name="Scheffler B.E."/>
            <person name="Wen L."/>
            <person name="Saski C.A."/>
            <person name="Grover C.E."/>
            <person name="Hu G."/>
            <person name="Conover J.L."/>
            <person name="Carlson J.W."/>
            <person name="Shu S."/>
            <person name="Boston L.B."/>
            <person name="Williams M."/>
            <person name="Peterson D.G."/>
            <person name="McGee K."/>
            <person name="Jones D.C."/>
            <person name="Wendel J.F."/>
            <person name="Stelly D.M."/>
            <person name="Grimwood J."/>
            <person name="Schmutz J."/>
        </authorList>
    </citation>
    <scope>NUCLEOTIDE SEQUENCE [LARGE SCALE GENOMIC DNA]</scope>
    <source>
        <strain evidence="2">cv. TM-1</strain>
    </source>
</reference>
<evidence type="ECO:0000259" key="1">
    <source>
        <dbReference type="PROSITE" id="PS50181"/>
    </source>
</evidence>
<dbReference type="Proteomes" id="UP000818029">
    <property type="component" value="Chromosome A11"/>
</dbReference>
<dbReference type="PANTHER" id="PTHR31900:SF34">
    <property type="entry name" value="EMB|CAB62440.1-RELATED"/>
    <property type="match status" value="1"/>
</dbReference>
<dbReference type="PANTHER" id="PTHR31900">
    <property type="entry name" value="F-BOX/RNI SUPERFAMILY PROTEIN-RELATED"/>
    <property type="match status" value="1"/>
</dbReference>
<dbReference type="InterPro" id="IPR036047">
    <property type="entry name" value="F-box-like_dom_sf"/>
</dbReference>